<evidence type="ECO:0000256" key="4">
    <source>
        <dbReference type="ARBA" id="ARBA00022475"/>
    </source>
</evidence>
<evidence type="ECO:0000256" key="6">
    <source>
        <dbReference type="ARBA" id="ARBA00022989"/>
    </source>
</evidence>
<feature type="transmembrane region" description="Helical" evidence="10">
    <location>
        <begin position="201"/>
        <end position="220"/>
    </location>
</feature>
<feature type="transmembrane region" description="Helical" evidence="10">
    <location>
        <begin position="248"/>
        <end position="274"/>
    </location>
</feature>
<organism evidence="11">
    <name type="scientific">Kingella negevensis</name>
    <dbReference type="NCBI Taxonomy" id="1522312"/>
    <lineage>
        <taxon>Bacteria</taxon>
        <taxon>Pseudomonadati</taxon>
        <taxon>Pseudomonadota</taxon>
        <taxon>Betaproteobacteria</taxon>
        <taxon>Neisseriales</taxon>
        <taxon>Neisseriaceae</taxon>
        <taxon>Kingella</taxon>
    </lineage>
</organism>
<dbReference type="GO" id="GO:0015297">
    <property type="term" value="F:antiporter activity"/>
    <property type="evidence" value="ECO:0007669"/>
    <property type="project" value="UniProtKB-KW"/>
</dbReference>
<evidence type="ECO:0000256" key="9">
    <source>
        <dbReference type="ARBA" id="ARBA00031636"/>
    </source>
</evidence>
<reference evidence="11" key="1">
    <citation type="submission" date="2017-05" db="EMBL/GenBank/DDBJ databases">
        <authorList>
            <person name="Song R."/>
            <person name="Chenine A.L."/>
            <person name="Ruprecht R.M."/>
        </authorList>
    </citation>
    <scope>NUCLEOTIDE SEQUENCE</scope>
    <source>
        <strain evidence="11">Kingella_eburonensis</strain>
    </source>
</reference>
<dbReference type="PIRSF" id="PIRSF006603">
    <property type="entry name" value="DinF"/>
    <property type="match status" value="1"/>
</dbReference>
<feature type="transmembrane region" description="Helical" evidence="10">
    <location>
        <begin position="21"/>
        <end position="41"/>
    </location>
</feature>
<name>A0A238HI85_9NEIS</name>
<dbReference type="EMBL" id="FXUV01000045">
    <property type="protein sequence ID" value="SMQ13112.1"/>
    <property type="molecule type" value="Genomic_DNA"/>
</dbReference>
<dbReference type="NCBIfam" id="TIGR00797">
    <property type="entry name" value="matE"/>
    <property type="match status" value="1"/>
</dbReference>
<dbReference type="PANTHER" id="PTHR43298:SF2">
    <property type="entry name" value="FMN_FAD EXPORTER YEEO-RELATED"/>
    <property type="match status" value="1"/>
</dbReference>
<keyword evidence="2" id="KW-0813">Transport</keyword>
<proteinExistence type="predicted"/>
<accession>A0A238HI85</accession>
<keyword evidence="6 10" id="KW-1133">Transmembrane helix</keyword>
<sequence length="459" mass="50331">MVIFDLNRYSWKDWRHEMRELLSLALPMMIGQVATLAIGVADTVMSGRASKADLAAVGLGSSVFSTVFITLLGVMAALNPIIAQLHGSGKKGEVGECGRQGLWFGLIWGVVGAALLDVLIEPMKNYLQLDDYVKQQLGDYLFYVALGMPAALLYRALHAYASSLNQPKPIMWISWAALLLNIPLNYVFIYGELGFPKLGGSGTGVATAVVYWFSLAALWWHIARSPKFGEFGLFERFSRPDFASLKSFWHLGWVIGFSYFLEVSLFSFIVWLIAPLGANFVAAQQVVMSISGTIYMIPQAVGAAATVRVGYAIGRRQFARSRYISGVALVVGWLLSVGTVLFMAFGRFDLVGAYTSDVDVAKLAVVLMLFSATYQVVDFTQTIASYALRGYKLTRVPMCIHAVAFWLLGLLPGYVLAYPFGMGIYGFWTALIVSLTAAAVALVWYLEKSSLLAKINRGL</sequence>
<evidence type="ECO:0000313" key="13">
    <source>
        <dbReference type="Proteomes" id="UP000215450"/>
    </source>
</evidence>
<evidence type="ECO:0000256" key="8">
    <source>
        <dbReference type="ARBA" id="ARBA00023136"/>
    </source>
</evidence>
<reference evidence="12 13" key="2">
    <citation type="submission" date="2017-06" db="EMBL/GenBank/DDBJ databases">
        <authorList>
            <person name="Kim H.J."/>
            <person name="Triplett B.A."/>
        </authorList>
    </citation>
    <scope>NUCLEOTIDE SEQUENCE [LARGE SCALE GENOMIC DNA]</scope>
    <source>
        <strain evidence="12">Kingella_eburonensis</strain>
    </source>
</reference>
<feature type="transmembrane region" description="Helical" evidence="10">
    <location>
        <begin position="323"/>
        <end position="348"/>
    </location>
</feature>
<evidence type="ECO:0000256" key="3">
    <source>
        <dbReference type="ARBA" id="ARBA00022449"/>
    </source>
</evidence>
<comment type="subcellular location">
    <subcellularLocation>
        <location evidence="1">Cell inner membrane</location>
        <topology evidence="1">Multi-pass membrane protein</topology>
    </subcellularLocation>
</comment>
<feature type="transmembrane region" description="Helical" evidence="10">
    <location>
        <begin position="169"/>
        <end position="189"/>
    </location>
</feature>
<feature type="transmembrane region" description="Helical" evidence="10">
    <location>
        <begin position="424"/>
        <end position="446"/>
    </location>
</feature>
<feature type="transmembrane region" description="Helical" evidence="10">
    <location>
        <begin position="398"/>
        <end position="418"/>
    </location>
</feature>
<dbReference type="Pfam" id="PF01554">
    <property type="entry name" value="MatE"/>
    <property type="match status" value="2"/>
</dbReference>
<feature type="transmembrane region" description="Helical" evidence="10">
    <location>
        <begin position="140"/>
        <end position="157"/>
    </location>
</feature>
<keyword evidence="3" id="KW-0050">Antiport</keyword>
<keyword evidence="8 10" id="KW-0472">Membrane</keyword>
<dbReference type="Proteomes" id="UP000215450">
    <property type="component" value="Unassembled WGS sequence"/>
</dbReference>
<feature type="transmembrane region" description="Helical" evidence="10">
    <location>
        <begin position="102"/>
        <end position="120"/>
    </location>
</feature>
<gene>
    <name evidence="11" type="primary">norM</name>
    <name evidence="12" type="ORF">KEBURONENSIS_01848</name>
    <name evidence="11" type="ORF">KEBURONENSIS_01854</name>
</gene>
<evidence type="ECO:0000256" key="1">
    <source>
        <dbReference type="ARBA" id="ARBA00004429"/>
    </source>
</evidence>
<feature type="transmembrane region" description="Helical" evidence="10">
    <location>
        <begin position="61"/>
        <end position="82"/>
    </location>
</feature>
<evidence type="ECO:0000256" key="10">
    <source>
        <dbReference type="SAM" id="Phobius"/>
    </source>
</evidence>
<evidence type="ECO:0000256" key="5">
    <source>
        <dbReference type="ARBA" id="ARBA00022692"/>
    </source>
</evidence>
<dbReference type="STRING" id="1522312.GCA_900177895_01770"/>
<dbReference type="PANTHER" id="PTHR43298">
    <property type="entry name" value="MULTIDRUG RESISTANCE PROTEIN NORM-RELATED"/>
    <property type="match status" value="1"/>
</dbReference>
<dbReference type="AlphaFoldDB" id="A0A238HI85"/>
<keyword evidence="4" id="KW-1003">Cell membrane</keyword>
<evidence type="ECO:0000256" key="7">
    <source>
        <dbReference type="ARBA" id="ARBA00023065"/>
    </source>
</evidence>
<evidence type="ECO:0000313" key="12">
    <source>
        <dbReference type="EMBL" id="SNB80423.1"/>
    </source>
</evidence>
<keyword evidence="5 10" id="KW-0812">Transmembrane</keyword>
<dbReference type="InterPro" id="IPR048279">
    <property type="entry name" value="MdtK-like"/>
</dbReference>
<evidence type="ECO:0000313" key="11">
    <source>
        <dbReference type="EMBL" id="SMQ13112.1"/>
    </source>
</evidence>
<dbReference type="InterPro" id="IPR002528">
    <property type="entry name" value="MATE_fam"/>
</dbReference>
<evidence type="ECO:0000256" key="2">
    <source>
        <dbReference type="ARBA" id="ARBA00022448"/>
    </source>
</evidence>
<dbReference type="InterPro" id="IPR050222">
    <property type="entry name" value="MATE_MdtK"/>
</dbReference>
<dbReference type="GO" id="GO:0042910">
    <property type="term" value="F:xenobiotic transmembrane transporter activity"/>
    <property type="evidence" value="ECO:0007669"/>
    <property type="project" value="InterPro"/>
</dbReference>
<feature type="transmembrane region" description="Helical" evidence="10">
    <location>
        <begin position="360"/>
        <end position="377"/>
    </location>
</feature>
<dbReference type="EMBL" id="FXUV02000049">
    <property type="protein sequence ID" value="SNB80423.1"/>
    <property type="molecule type" value="Genomic_DNA"/>
</dbReference>
<keyword evidence="7" id="KW-0406">Ion transport</keyword>
<protein>
    <recommendedName>
        <fullName evidence="9">Multidrug-efflux transporter</fullName>
    </recommendedName>
</protein>
<feature type="transmembrane region" description="Helical" evidence="10">
    <location>
        <begin position="286"/>
        <end position="311"/>
    </location>
</feature>
<dbReference type="CDD" id="cd13131">
    <property type="entry name" value="MATE_NorM_like"/>
    <property type="match status" value="1"/>
</dbReference>
<dbReference type="GO" id="GO:0006811">
    <property type="term" value="P:monoatomic ion transport"/>
    <property type="evidence" value="ECO:0007669"/>
    <property type="project" value="UniProtKB-KW"/>
</dbReference>
<keyword evidence="13" id="KW-1185">Reference proteome</keyword>
<dbReference type="GO" id="GO:0005886">
    <property type="term" value="C:plasma membrane"/>
    <property type="evidence" value="ECO:0007669"/>
    <property type="project" value="UniProtKB-SubCell"/>
</dbReference>